<dbReference type="PANTHER" id="PTHR14503:SF4">
    <property type="entry name" value="LARGE RIBOSOMAL SUBUNIT PROTEIN BL34M"/>
    <property type="match status" value="1"/>
</dbReference>
<proteinExistence type="inferred from homology"/>
<evidence type="ECO:0000313" key="5">
    <source>
        <dbReference type="EMBL" id="KAK3373837.1"/>
    </source>
</evidence>
<name>A0AAE0KCU4_9PEZI</name>
<evidence type="ECO:0000256" key="4">
    <source>
        <dbReference type="SAM" id="MobiDB-lite"/>
    </source>
</evidence>
<keyword evidence="3" id="KW-0687">Ribonucleoprotein</keyword>
<dbReference type="GO" id="GO:0005762">
    <property type="term" value="C:mitochondrial large ribosomal subunit"/>
    <property type="evidence" value="ECO:0007669"/>
    <property type="project" value="TreeGrafter"/>
</dbReference>
<comment type="similarity">
    <text evidence="1">Belongs to the bacterial ribosomal protein bL34 family.</text>
</comment>
<evidence type="ECO:0000256" key="3">
    <source>
        <dbReference type="ARBA" id="ARBA00023274"/>
    </source>
</evidence>
<feature type="region of interest" description="Disordered" evidence="4">
    <location>
        <begin position="146"/>
        <end position="168"/>
    </location>
</feature>
<dbReference type="HAMAP" id="MF_00391">
    <property type="entry name" value="Ribosomal_bL34"/>
    <property type="match status" value="1"/>
</dbReference>
<dbReference type="Gene3D" id="1.10.287.3980">
    <property type="match status" value="1"/>
</dbReference>
<dbReference type="PANTHER" id="PTHR14503">
    <property type="entry name" value="MITOCHONDRIAL RIBOSOMAL PROTEIN 34 FAMILY MEMBER"/>
    <property type="match status" value="1"/>
</dbReference>
<evidence type="ECO:0000256" key="1">
    <source>
        <dbReference type="ARBA" id="ARBA00010111"/>
    </source>
</evidence>
<gene>
    <name evidence="5" type="ORF">B0T24DRAFT_679234</name>
</gene>
<dbReference type="AlphaFoldDB" id="A0AAE0KCU4"/>
<reference evidence="5" key="1">
    <citation type="journal article" date="2023" name="Mol. Phylogenet. Evol.">
        <title>Genome-scale phylogeny and comparative genomics of the fungal order Sordariales.</title>
        <authorList>
            <person name="Hensen N."/>
            <person name="Bonometti L."/>
            <person name="Westerberg I."/>
            <person name="Brannstrom I.O."/>
            <person name="Guillou S."/>
            <person name="Cros-Aarteil S."/>
            <person name="Calhoun S."/>
            <person name="Haridas S."/>
            <person name="Kuo A."/>
            <person name="Mondo S."/>
            <person name="Pangilinan J."/>
            <person name="Riley R."/>
            <person name="LaButti K."/>
            <person name="Andreopoulos B."/>
            <person name="Lipzen A."/>
            <person name="Chen C."/>
            <person name="Yan M."/>
            <person name="Daum C."/>
            <person name="Ng V."/>
            <person name="Clum A."/>
            <person name="Steindorff A."/>
            <person name="Ohm R.A."/>
            <person name="Martin F."/>
            <person name="Silar P."/>
            <person name="Natvig D.O."/>
            <person name="Lalanne C."/>
            <person name="Gautier V."/>
            <person name="Ament-Velasquez S.L."/>
            <person name="Kruys A."/>
            <person name="Hutchinson M.I."/>
            <person name="Powell A.J."/>
            <person name="Barry K."/>
            <person name="Miller A.N."/>
            <person name="Grigoriev I.V."/>
            <person name="Debuchy R."/>
            <person name="Gladieux P."/>
            <person name="Hiltunen Thoren M."/>
            <person name="Johannesson H."/>
        </authorList>
    </citation>
    <scope>NUCLEOTIDE SEQUENCE</scope>
    <source>
        <strain evidence="5">CBS 958.72</strain>
    </source>
</reference>
<dbReference type="EMBL" id="JAULSN010000004">
    <property type="protein sequence ID" value="KAK3373837.1"/>
    <property type="molecule type" value="Genomic_DNA"/>
</dbReference>
<evidence type="ECO:0000256" key="2">
    <source>
        <dbReference type="ARBA" id="ARBA00022980"/>
    </source>
</evidence>
<dbReference type="Proteomes" id="UP001287356">
    <property type="component" value="Unassembled WGS sequence"/>
</dbReference>
<dbReference type="InterPro" id="IPR000271">
    <property type="entry name" value="Ribosomal_bL34"/>
</dbReference>
<accession>A0AAE0KCU4</accession>
<organism evidence="5 6">
    <name type="scientific">Lasiosphaeria ovina</name>
    <dbReference type="NCBI Taxonomy" id="92902"/>
    <lineage>
        <taxon>Eukaryota</taxon>
        <taxon>Fungi</taxon>
        <taxon>Dikarya</taxon>
        <taxon>Ascomycota</taxon>
        <taxon>Pezizomycotina</taxon>
        <taxon>Sordariomycetes</taxon>
        <taxon>Sordariomycetidae</taxon>
        <taxon>Sordariales</taxon>
        <taxon>Lasiosphaeriaceae</taxon>
        <taxon>Lasiosphaeria</taxon>
    </lineage>
</organism>
<dbReference type="GO" id="GO:0006412">
    <property type="term" value="P:translation"/>
    <property type="evidence" value="ECO:0007669"/>
    <property type="project" value="InterPro"/>
</dbReference>
<sequence length="168" mass="17689">MPRLAISSPLLQAALQPARAQLVAVPRATRPIAVAADAAAAAGATRTFSHLPSLRPTTLLSSSSPSPVFRAAQTPLAQLPPSCCPSPSILQQTGTSASALADVVPKSSISAHPALAATQIRCGPRATMSGHSRLIQKRRHGFLSRIRTKKGRKLLARRRDKGRKRLSA</sequence>
<dbReference type="GO" id="GO:0003735">
    <property type="term" value="F:structural constituent of ribosome"/>
    <property type="evidence" value="ECO:0007669"/>
    <property type="project" value="InterPro"/>
</dbReference>
<evidence type="ECO:0008006" key="7">
    <source>
        <dbReference type="Google" id="ProtNLM"/>
    </source>
</evidence>
<evidence type="ECO:0000313" key="6">
    <source>
        <dbReference type="Proteomes" id="UP001287356"/>
    </source>
</evidence>
<dbReference type="Pfam" id="PF00468">
    <property type="entry name" value="Ribosomal_L34"/>
    <property type="match status" value="1"/>
</dbReference>
<protein>
    <recommendedName>
        <fullName evidence="7">Ribosomal protein L34</fullName>
    </recommendedName>
</protein>
<dbReference type="NCBIfam" id="TIGR01030">
    <property type="entry name" value="rpmH_bact"/>
    <property type="match status" value="1"/>
</dbReference>
<reference evidence="5" key="2">
    <citation type="submission" date="2023-06" db="EMBL/GenBank/DDBJ databases">
        <authorList>
            <consortium name="Lawrence Berkeley National Laboratory"/>
            <person name="Haridas S."/>
            <person name="Hensen N."/>
            <person name="Bonometti L."/>
            <person name="Westerberg I."/>
            <person name="Brannstrom I.O."/>
            <person name="Guillou S."/>
            <person name="Cros-Aarteil S."/>
            <person name="Calhoun S."/>
            <person name="Kuo A."/>
            <person name="Mondo S."/>
            <person name="Pangilinan J."/>
            <person name="Riley R."/>
            <person name="Labutti K."/>
            <person name="Andreopoulos B."/>
            <person name="Lipzen A."/>
            <person name="Chen C."/>
            <person name="Yanf M."/>
            <person name="Daum C."/>
            <person name="Ng V."/>
            <person name="Clum A."/>
            <person name="Steindorff A."/>
            <person name="Ohm R."/>
            <person name="Martin F."/>
            <person name="Silar P."/>
            <person name="Natvig D."/>
            <person name="Lalanne C."/>
            <person name="Gautier V."/>
            <person name="Ament-Velasquez S.L."/>
            <person name="Kruys A."/>
            <person name="Hutchinson M.I."/>
            <person name="Powell A.J."/>
            <person name="Barry K."/>
            <person name="Miller A.N."/>
            <person name="Grigoriev I.V."/>
            <person name="Debuchy R."/>
            <person name="Gladieux P."/>
            <person name="Thoren M.H."/>
            <person name="Johannesson H."/>
        </authorList>
    </citation>
    <scope>NUCLEOTIDE SEQUENCE</scope>
    <source>
        <strain evidence="5">CBS 958.72</strain>
    </source>
</reference>
<keyword evidence="2" id="KW-0689">Ribosomal protein</keyword>
<comment type="caution">
    <text evidence="5">The sequence shown here is derived from an EMBL/GenBank/DDBJ whole genome shotgun (WGS) entry which is preliminary data.</text>
</comment>
<keyword evidence="6" id="KW-1185">Reference proteome</keyword>